<evidence type="ECO:0000259" key="5">
    <source>
        <dbReference type="Pfam" id="PF00551"/>
    </source>
</evidence>
<evidence type="ECO:0000313" key="9">
    <source>
        <dbReference type="Proteomes" id="UP000231990"/>
    </source>
</evidence>
<evidence type="ECO:0000256" key="3">
    <source>
        <dbReference type="ARBA" id="ARBA00022679"/>
    </source>
</evidence>
<dbReference type="GO" id="GO:0004644">
    <property type="term" value="F:phosphoribosylglycinamide formyltransferase activity"/>
    <property type="evidence" value="ECO:0007669"/>
    <property type="project" value="UniProtKB-EC"/>
</dbReference>
<dbReference type="OrthoDB" id="9802815at2"/>
<evidence type="ECO:0000313" key="7">
    <source>
        <dbReference type="EMBL" id="PJZ72873.1"/>
    </source>
</evidence>
<comment type="pathway">
    <text evidence="1">Purine metabolism; IMP biosynthesis via de novo pathway; N(2)-formyl-N(1)-(5-phospho-D-ribosyl)glycinamide from N(1)-(5-phospho-D-ribosyl)glycinamide (10-formyl THF route): step 1/1.</text>
</comment>
<evidence type="ECO:0000256" key="4">
    <source>
        <dbReference type="ARBA" id="ARBA00022755"/>
    </source>
</evidence>
<gene>
    <name evidence="6" type="ORF">CH360_06465</name>
    <name evidence="7" type="ORF">CH373_12505</name>
</gene>
<reference evidence="8 9" key="1">
    <citation type="submission" date="2017-07" db="EMBL/GenBank/DDBJ databases">
        <title>Leptospira spp. isolated from tropical soils.</title>
        <authorList>
            <person name="Thibeaux R."/>
            <person name="Iraola G."/>
            <person name="Ferres I."/>
            <person name="Bierque E."/>
            <person name="Girault D."/>
            <person name="Soupe-Gilbert M.-E."/>
            <person name="Picardeau M."/>
            <person name="Goarant C."/>
        </authorList>
    </citation>
    <scope>NUCLEOTIDE SEQUENCE [LARGE SCALE GENOMIC DNA]</scope>
    <source>
        <strain evidence="7 9">FH1-B-B1</strain>
        <strain evidence="6 8">FH1-B-C1</strain>
    </source>
</reference>
<dbReference type="Gene3D" id="3.40.50.12230">
    <property type="match status" value="1"/>
</dbReference>
<organism evidence="7 9">
    <name type="scientific">Leptospira perolatii</name>
    <dbReference type="NCBI Taxonomy" id="2023191"/>
    <lineage>
        <taxon>Bacteria</taxon>
        <taxon>Pseudomonadati</taxon>
        <taxon>Spirochaetota</taxon>
        <taxon>Spirochaetia</taxon>
        <taxon>Leptospirales</taxon>
        <taxon>Leptospiraceae</taxon>
        <taxon>Leptospira</taxon>
    </lineage>
</organism>
<sequence>MKILFVGKANDKYAEQAARYLKQIFPDSLVVFGLRGEKMPEFFETWQGDYVFSYLSPWIIPARLLQSAAKGAINWHPGSPEYPGIGCTNFAIYNGETEFGITCHYMNPAVDTGKIVEVKRFPILENDTVFSITEKCYALIINSFFRIVERIANHLILPESDEKWQRKPFTRKELDALCEIKPDMSAEEVEKRIKATTYDKPWAYTIIQGKKFYWIGK</sequence>
<accession>A0A2M9ZLQ3</accession>
<dbReference type="EC" id="2.1.2.2" evidence="2"/>
<dbReference type="GO" id="GO:0006189">
    <property type="term" value="P:'de novo' IMP biosynthetic process"/>
    <property type="evidence" value="ECO:0007669"/>
    <property type="project" value="TreeGrafter"/>
</dbReference>
<keyword evidence="8" id="KW-1185">Reference proteome</keyword>
<dbReference type="InterPro" id="IPR002376">
    <property type="entry name" value="Formyl_transf_N"/>
</dbReference>
<dbReference type="GO" id="GO:0005829">
    <property type="term" value="C:cytosol"/>
    <property type="evidence" value="ECO:0007669"/>
    <property type="project" value="TreeGrafter"/>
</dbReference>
<dbReference type="Proteomes" id="UP000231962">
    <property type="component" value="Unassembled WGS sequence"/>
</dbReference>
<keyword evidence="3" id="KW-0808">Transferase</keyword>
<evidence type="ECO:0000313" key="6">
    <source>
        <dbReference type="EMBL" id="PJZ70243.1"/>
    </source>
</evidence>
<dbReference type="Proteomes" id="UP000231990">
    <property type="component" value="Unassembled WGS sequence"/>
</dbReference>
<dbReference type="AlphaFoldDB" id="A0A2M9ZLQ3"/>
<evidence type="ECO:0000256" key="2">
    <source>
        <dbReference type="ARBA" id="ARBA00012254"/>
    </source>
</evidence>
<evidence type="ECO:0000256" key="1">
    <source>
        <dbReference type="ARBA" id="ARBA00005054"/>
    </source>
</evidence>
<dbReference type="PANTHER" id="PTHR43369:SF2">
    <property type="entry name" value="PHOSPHORIBOSYLGLYCINAMIDE FORMYLTRANSFERASE"/>
    <property type="match status" value="1"/>
</dbReference>
<dbReference type="EMBL" id="NPDZ01000007">
    <property type="protein sequence ID" value="PJZ72873.1"/>
    <property type="molecule type" value="Genomic_DNA"/>
</dbReference>
<proteinExistence type="predicted"/>
<feature type="domain" description="Formyl transferase N-terminal" evidence="5">
    <location>
        <begin position="59"/>
        <end position="136"/>
    </location>
</feature>
<dbReference type="SUPFAM" id="SSF53328">
    <property type="entry name" value="Formyltransferase"/>
    <property type="match status" value="1"/>
</dbReference>
<evidence type="ECO:0000313" key="8">
    <source>
        <dbReference type="Proteomes" id="UP000231962"/>
    </source>
</evidence>
<comment type="caution">
    <text evidence="7">The sequence shown here is derived from an EMBL/GenBank/DDBJ whole genome shotgun (WGS) entry which is preliminary data.</text>
</comment>
<keyword evidence="4" id="KW-0658">Purine biosynthesis</keyword>
<name>A0A2M9ZLQ3_9LEPT</name>
<protein>
    <recommendedName>
        <fullName evidence="2">phosphoribosylglycinamide formyltransferase 1</fullName>
        <ecNumber evidence="2">2.1.2.2</ecNumber>
    </recommendedName>
</protein>
<dbReference type="PANTHER" id="PTHR43369">
    <property type="entry name" value="PHOSPHORIBOSYLGLYCINAMIDE FORMYLTRANSFERASE"/>
    <property type="match status" value="1"/>
</dbReference>
<dbReference type="Pfam" id="PF00551">
    <property type="entry name" value="Formyl_trans_N"/>
    <property type="match status" value="1"/>
</dbReference>
<dbReference type="RefSeq" id="WP_100713205.1">
    <property type="nucleotide sequence ID" value="NZ_NPDY01000004.1"/>
</dbReference>
<dbReference type="EMBL" id="NPDY01000004">
    <property type="protein sequence ID" value="PJZ70243.1"/>
    <property type="molecule type" value="Genomic_DNA"/>
</dbReference>
<dbReference type="InterPro" id="IPR036477">
    <property type="entry name" value="Formyl_transf_N_sf"/>
</dbReference>